<protein>
    <recommendedName>
        <fullName evidence="4">Glycosyltransferase RgtA/B/C/D-like domain-containing protein</fullName>
    </recommendedName>
</protein>
<feature type="transmembrane region" description="Helical" evidence="1">
    <location>
        <begin position="275"/>
        <end position="293"/>
    </location>
</feature>
<evidence type="ECO:0000313" key="3">
    <source>
        <dbReference type="Proteomes" id="UP000434582"/>
    </source>
</evidence>
<feature type="transmembrane region" description="Helical" evidence="1">
    <location>
        <begin position="6"/>
        <end position="23"/>
    </location>
</feature>
<reference evidence="2 3" key="1">
    <citation type="submission" date="2019-10" db="EMBL/GenBank/DDBJ databases">
        <title>Draft whole-genome sequence of the purple nonsulfur photosynthetic bacterium Roseospira navarrensis DSM 15114.</title>
        <authorList>
            <person name="Kyndt J.A."/>
            <person name="Meyer T.E."/>
        </authorList>
    </citation>
    <scope>NUCLEOTIDE SEQUENCE [LARGE SCALE GENOMIC DNA]</scope>
    <source>
        <strain evidence="2 3">DSM 15114</strain>
    </source>
</reference>
<keyword evidence="3" id="KW-1185">Reference proteome</keyword>
<evidence type="ECO:0008006" key="4">
    <source>
        <dbReference type="Google" id="ProtNLM"/>
    </source>
</evidence>
<dbReference type="AlphaFoldDB" id="A0A7X1ZHD3"/>
<keyword evidence="1" id="KW-0812">Transmembrane</keyword>
<dbReference type="RefSeq" id="WP_153346051.1">
    <property type="nucleotide sequence ID" value="NZ_WIVE01000066.1"/>
</dbReference>
<comment type="caution">
    <text evidence="2">The sequence shown here is derived from an EMBL/GenBank/DDBJ whole genome shotgun (WGS) entry which is preliminary data.</text>
</comment>
<feature type="transmembrane region" description="Helical" evidence="1">
    <location>
        <begin position="165"/>
        <end position="187"/>
    </location>
</feature>
<organism evidence="2 3">
    <name type="scientific">Roseospira navarrensis</name>
    <dbReference type="NCBI Taxonomy" id="140058"/>
    <lineage>
        <taxon>Bacteria</taxon>
        <taxon>Pseudomonadati</taxon>
        <taxon>Pseudomonadota</taxon>
        <taxon>Alphaproteobacteria</taxon>
        <taxon>Rhodospirillales</taxon>
        <taxon>Rhodospirillaceae</taxon>
        <taxon>Roseospira</taxon>
    </lineage>
</organism>
<dbReference type="OrthoDB" id="6196188at2"/>
<feature type="transmembrane region" description="Helical" evidence="1">
    <location>
        <begin position="299"/>
        <end position="318"/>
    </location>
</feature>
<keyword evidence="1" id="KW-0472">Membrane</keyword>
<feature type="transmembrane region" description="Helical" evidence="1">
    <location>
        <begin position="77"/>
        <end position="101"/>
    </location>
</feature>
<dbReference type="EMBL" id="WIVE01000066">
    <property type="protein sequence ID" value="MQX38014.1"/>
    <property type="molecule type" value="Genomic_DNA"/>
</dbReference>
<feature type="transmembrane region" description="Helical" evidence="1">
    <location>
        <begin position="330"/>
        <end position="348"/>
    </location>
</feature>
<keyword evidence="1" id="KW-1133">Transmembrane helix</keyword>
<sequence>MGVVAVYAAVAVVVALWIWPRPINHDSAFLLLAGERYLDGLSLYRDQFMANPPLAPWIHALMVAADRQMSAFGLPALGIQVLVPGVLLWCAAAATLAGALLARSPDLGPRARTWLPLVLFVILTVAPTVDFGQRDHLFVIGAVPYAILAGLRLDGRAVPRGLGVAVGALAFLGMALKPHFLLLPLVLEIAVLWRHRHWRTPFRPETLTLGGLLGGYALLVVALYPDYFAVNLPVYARVFGSFTQPIGNLLLRPETVLFTIALLGWLRLRPRPADGIVVAALVAAVAALAIFLLQKKGWSYQRVPVLVFGAWLLALLAFTRMRVSTGTGRVWTVAGLAVVCLLVGQRAHVADRIYRLDLAAALAEAGGGAPVYVFTTNVSIPYPGLQVAGVEPASRFNTLWMIPALARAEAEGRAADLADVERFARDAILADFERRGPGAVGVDVRDPKPYFGPVSFDYLPWALRDPRFARLWSAYTLSETRQGFEIYVRTGPWPPEFDEDEYP</sequence>
<gene>
    <name evidence="2" type="ORF">GHC57_15950</name>
</gene>
<evidence type="ECO:0000313" key="2">
    <source>
        <dbReference type="EMBL" id="MQX38014.1"/>
    </source>
</evidence>
<feature type="transmembrane region" description="Helical" evidence="1">
    <location>
        <begin position="113"/>
        <end position="129"/>
    </location>
</feature>
<dbReference type="Proteomes" id="UP000434582">
    <property type="component" value="Unassembled WGS sequence"/>
</dbReference>
<evidence type="ECO:0000256" key="1">
    <source>
        <dbReference type="SAM" id="Phobius"/>
    </source>
</evidence>
<feature type="transmembrane region" description="Helical" evidence="1">
    <location>
        <begin position="207"/>
        <end position="229"/>
    </location>
</feature>
<proteinExistence type="predicted"/>
<accession>A0A7X1ZHD3</accession>
<feature type="transmembrane region" description="Helical" evidence="1">
    <location>
        <begin position="249"/>
        <end position="268"/>
    </location>
</feature>
<name>A0A7X1ZHD3_9PROT</name>